<organism evidence="2">
    <name type="scientific">Anopheles darlingi</name>
    <name type="common">Mosquito</name>
    <dbReference type="NCBI Taxonomy" id="43151"/>
    <lineage>
        <taxon>Eukaryota</taxon>
        <taxon>Metazoa</taxon>
        <taxon>Ecdysozoa</taxon>
        <taxon>Arthropoda</taxon>
        <taxon>Hexapoda</taxon>
        <taxon>Insecta</taxon>
        <taxon>Pterygota</taxon>
        <taxon>Neoptera</taxon>
        <taxon>Endopterygota</taxon>
        <taxon>Diptera</taxon>
        <taxon>Nematocera</taxon>
        <taxon>Culicoidea</taxon>
        <taxon>Culicidae</taxon>
        <taxon>Anophelinae</taxon>
        <taxon>Anopheles</taxon>
    </lineage>
</organism>
<evidence type="ECO:0000313" key="2">
    <source>
        <dbReference type="EMBL" id="MBW73858.1"/>
    </source>
</evidence>
<feature type="signal peptide" evidence="1">
    <location>
        <begin position="1"/>
        <end position="24"/>
    </location>
</feature>
<evidence type="ECO:0000256" key="1">
    <source>
        <dbReference type="SAM" id="SignalP"/>
    </source>
</evidence>
<sequence>MRHYVAPDLLLLKILVVDVELVLGGKKIYTKNPLIKITLPRYNTQHTRQHSLSRGPEIGFHQIRIPGRISLPATRSQSRRPLFPVVQPTLSSFRLH</sequence>
<dbReference type="AlphaFoldDB" id="A0A2M4D9Y3"/>
<proteinExistence type="predicted"/>
<feature type="chain" id="PRO_5014663119" evidence="1">
    <location>
        <begin position="25"/>
        <end position="96"/>
    </location>
</feature>
<name>A0A2M4D9Y3_ANODA</name>
<dbReference type="EMBL" id="GGFL01009680">
    <property type="protein sequence ID" value="MBW73858.1"/>
    <property type="molecule type" value="Transcribed_RNA"/>
</dbReference>
<keyword evidence="1" id="KW-0732">Signal</keyword>
<reference evidence="2" key="1">
    <citation type="submission" date="2018-01" db="EMBL/GenBank/DDBJ databases">
        <title>An insight into the sialome of Amazonian anophelines.</title>
        <authorList>
            <person name="Ribeiro J.M."/>
            <person name="Scarpassa V."/>
            <person name="Calvo E."/>
        </authorList>
    </citation>
    <scope>NUCLEOTIDE SEQUENCE</scope>
</reference>
<accession>A0A2M4D9Y3</accession>
<protein>
    <submittedName>
        <fullName evidence="2">Putative secreted protein</fullName>
    </submittedName>
</protein>